<protein>
    <recommendedName>
        <fullName evidence="12">Semaphorin-7A-like</fullName>
    </recommendedName>
</protein>
<dbReference type="InterPro" id="IPR007110">
    <property type="entry name" value="Ig-like_dom"/>
</dbReference>
<dbReference type="InterPro" id="IPR027231">
    <property type="entry name" value="Semaphorin"/>
</dbReference>
<dbReference type="EMBL" id="JAFJMO010000017">
    <property type="protein sequence ID" value="KAJ8252486.1"/>
    <property type="molecule type" value="Genomic_DNA"/>
</dbReference>
<dbReference type="AlphaFoldDB" id="A0A9Q1HPG0"/>
<evidence type="ECO:0000313" key="10">
    <source>
        <dbReference type="EMBL" id="KAJ8252486.1"/>
    </source>
</evidence>
<dbReference type="GO" id="GO:0001755">
    <property type="term" value="P:neural crest cell migration"/>
    <property type="evidence" value="ECO:0007669"/>
    <property type="project" value="TreeGrafter"/>
</dbReference>
<dbReference type="GO" id="GO:0030335">
    <property type="term" value="P:positive regulation of cell migration"/>
    <property type="evidence" value="ECO:0007669"/>
    <property type="project" value="TreeGrafter"/>
</dbReference>
<evidence type="ECO:0000256" key="1">
    <source>
        <dbReference type="ARBA" id="ARBA00004370"/>
    </source>
</evidence>
<dbReference type="GO" id="GO:0005886">
    <property type="term" value="C:plasma membrane"/>
    <property type="evidence" value="ECO:0007669"/>
    <property type="project" value="TreeGrafter"/>
</dbReference>
<dbReference type="InterPro" id="IPR015943">
    <property type="entry name" value="WD40/YVTN_repeat-like_dom_sf"/>
</dbReference>
<dbReference type="InterPro" id="IPR036352">
    <property type="entry name" value="Semap_dom_sf"/>
</dbReference>
<dbReference type="InterPro" id="IPR036179">
    <property type="entry name" value="Ig-like_dom_sf"/>
</dbReference>
<evidence type="ECO:0000256" key="3">
    <source>
        <dbReference type="ARBA" id="ARBA00023136"/>
    </source>
</evidence>
<feature type="chain" id="PRO_5040469097" description="Semaphorin-7A-like" evidence="7">
    <location>
        <begin position="17"/>
        <end position="761"/>
    </location>
</feature>
<keyword evidence="4" id="KW-1015">Disulfide bond</keyword>
<keyword evidence="3" id="KW-0472">Membrane</keyword>
<dbReference type="SUPFAM" id="SSF103575">
    <property type="entry name" value="Plexin repeat"/>
    <property type="match status" value="2"/>
</dbReference>
<dbReference type="Pfam" id="PF01437">
    <property type="entry name" value="PSI"/>
    <property type="match status" value="2"/>
</dbReference>
<evidence type="ECO:0008006" key="12">
    <source>
        <dbReference type="Google" id="ProtNLM"/>
    </source>
</evidence>
<dbReference type="Proteomes" id="UP001152803">
    <property type="component" value="Unassembled WGS sequence"/>
</dbReference>
<dbReference type="OrthoDB" id="9988752at2759"/>
<dbReference type="GO" id="GO:0045499">
    <property type="term" value="F:chemorepellent activity"/>
    <property type="evidence" value="ECO:0007669"/>
    <property type="project" value="TreeGrafter"/>
</dbReference>
<keyword evidence="7" id="KW-0732">Signal</keyword>
<dbReference type="InterPro" id="IPR002165">
    <property type="entry name" value="Plexin_repeat"/>
</dbReference>
<evidence type="ECO:0000256" key="2">
    <source>
        <dbReference type="ARBA" id="ARBA00009492"/>
    </source>
</evidence>
<evidence type="ECO:0000256" key="5">
    <source>
        <dbReference type="ARBA" id="ARBA00023180"/>
    </source>
</evidence>
<dbReference type="InterPro" id="IPR013783">
    <property type="entry name" value="Ig-like_fold"/>
</dbReference>
<dbReference type="SUPFAM" id="SSF48726">
    <property type="entry name" value="Immunoglobulin"/>
    <property type="match status" value="2"/>
</dbReference>
<evidence type="ECO:0000313" key="11">
    <source>
        <dbReference type="Proteomes" id="UP001152803"/>
    </source>
</evidence>
<dbReference type="GO" id="GO:0007411">
    <property type="term" value="P:axon guidance"/>
    <property type="evidence" value="ECO:0007669"/>
    <property type="project" value="TreeGrafter"/>
</dbReference>
<feature type="domain" description="Sema" evidence="9">
    <location>
        <begin position="24"/>
        <end position="444"/>
    </location>
</feature>
<dbReference type="GO" id="GO:0071526">
    <property type="term" value="P:semaphorin-plexin signaling pathway"/>
    <property type="evidence" value="ECO:0007669"/>
    <property type="project" value="TreeGrafter"/>
</dbReference>
<dbReference type="PROSITE" id="PS51004">
    <property type="entry name" value="SEMA"/>
    <property type="match status" value="1"/>
</dbReference>
<dbReference type="PROSITE" id="PS50835">
    <property type="entry name" value="IG_LIKE"/>
    <property type="match status" value="2"/>
</dbReference>
<dbReference type="Gene3D" id="2.130.10.10">
    <property type="entry name" value="YVTN repeat-like/Quinoprotein amine dehydrogenase"/>
    <property type="match status" value="1"/>
</dbReference>
<dbReference type="Gene3D" id="3.30.1680.10">
    <property type="entry name" value="ligand-binding face of the semaphorins, domain 2"/>
    <property type="match status" value="2"/>
</dbReference>
<dbReference type="GO" id="GO:0005615">
    <property type="term" value="C:extracellular space"/>
    <property type="evidence" value="ECO:0007669"/>
    <property type="project" value="TreeGrafter"/>
</dbReference>
<dbReference type="PANTHER" id="PTHR11036:SF80">
    <property type="entry name" value="SEMAPHORIN-7A"/>
    <property type="match status" value="1"/>
</dbReference>
<gene>
    <name evidence="10" type="ORF">COCON_G00217980</name>
</gene>
<name>A0A9Q1HPG0_CONCO</name>
<evidence type="ECO:0000256" key="4">
    <source>
        <dbReference type="ARBA" id="ARBA00023157"/>
    </source>
</evidence>
<evidence type="ECO:0000256" key="6">
    <source>
        <dbReference type="PROSITE-ProRule" id="PRU00352"/>
    </source>
</evidence>
<dbReference type="SUPFAM" id="SSF101912">
    <property type="entry name" value="Sema domain"/>
    <property type="match status" value="1"/>
</dbReference>
<reference evidence="10" key="1">
    <citation type="journal article" date="2023" name="Science">
        <title>Genome structures resolve the early diversification of teleost fishes.</title>
        <authorList>
            <person name="Parey E."/>
            <person name="Louis A."/>
            <person name="Montfort J."/>
            <person name="Bouchez O."/>
            <person name="Roques C."/>
            <person name="Iampietro C."/>
            <person name="Lluch J."/>
            <person name="Castinel A."/>
            <person name="Donnadieu C."/>
            <person name="Desvignes T."/>
            <person name="Floi Bucao C."/>
            <person name="Jouanno E."/>
            <person name="Wen M."/>
            <person name="Mejri S."/>
            <person name="Dirks R."/>
            <person name="Jansen H."/>
            <person name="Henkel C."/>
            <person name="Chen W.J."/>
            <person name="Zahm M."/>
            <person name="Cabau C."/>
            <person name="Klopp C."/>
            <person name="Thompson A.W."/>
            <person name="Robinson-Rechavi M."/>
            <person name="Braasch I."/>
            <person name="Lecointre G."/>
            <person name="Bobe J."/>
            <person name="Postlethwait J.H."/>
            <person name="Berthelot C."/>
            <person name="Roest Crollius H."/>
            <person name="Guiguen Y."/>
        </authorList>
    </citation>
    <scope>NUCLEOTIDE SEQUENCE</scope>
    <source>
        <strain evidence="10">Concon-B</strain>
    </source>
</reference>
<dbReference type="Pfam" id="PF01403">
    <property type="entry name" value="Sema"/>
    <property type="match status" value="1"/>
</dbReference>
<dbReference type="GO" id="GO:0043931">
    <property type="term" value="P:ossification involved in bone maturation"/>
    <property type="evidence" value="ECO:0007669"/>
    <property type="project" value="TreeGrafter"/>
</dbReference>
<evidence type="ECO:0000256" key="7">
    <source>
        <dbReference type="SAM" id="SignalP"/>
    </source>
</evidence>
<feature type="signal peptide" evidence="7">
    <location>
        <begin position="1"/>
        <end position="16"/>
    </location>
</feature>
<keyword evidence="5" id="KW-0325">Glycoprotein</keyword>
<dbReference type="InterPro" id="IPR001627">
    <property type="entry name" value="Semap_dom"/>
</dbReference>
<sequence length="761" mass="86297">MLHFIWILYVFCTSNASEYHHSPRIILTEKDIPFRRHSLNGTHTRTELILGPDDGGIYVGGHRTLSYIDFQMPNQSKEVTLFEKECRDKQTTGSCDYDITILHKIKNGTEMFVCGTNGILPVCCQMAQLGSCSSSSAEGMAPFSVKEKAPSLYIEDELYTTANLYAQGDGVGIRRHFGKRGKISSRANKTEQRFVAMAASGPRTDRLQDRIYMFMEEKNLDKHPDSDHWVSRVIQVCKADRGGTKNILERLWTSLMSARLYCGIHFSRLLDVDVLHATNWRDSKVYALFTNPWGMRAVCVYTMGTIDKVFKNSKFKNSAGSAQDVRRRECVKNSQTLPREVLKQMKDYQEMEDWIRPMSDSSPFMVSHRHYRHIRAASVIPHIVLFLSLDSGKVQAVLAETDPPFVIAELQPFRNRTHIQNVLLQPSTNKMYVSTSSEVVELDLLRCTKYGQQCEDCVQARNPYCGWDGTRCTAASNATVQDVMHGNYKVCEEAGKTDEYVAPRTVYSLPLLAEYFLLCPLKSGHAEYSWIHRGRRLECLLAEGHCLLLIENMTAEQEGNYSCVSTEGGYEKTLIQYELRLITDHNQNKPQTTTVSPTSEVPEADRCTKYGQRCKDCVQARDPYCDWNGTQCTAASNNPVQDVEHGNYKVCEEAGKTPRMECSLSLLAKHFLLCPLKSGHAEYSWIHRGRRLECLPGEGHCLLLIENMSAEQEGNYSCMSTEGGHKRTLIQYELRLESRARGLASCALPLIFLLFSLILLN</sequence>
<comment type="subcellular location">
    <subcellularLocation>
        <location evidence="1">Membrane</location>
    </subcellularLocation>
</comment>
<dbReference type="SMART" id="SM00423">
    <property type="entry name" value="PSI"/>
    <property type="match status" value="2"/>
</dbReference>
<dbReference type="GO" id="GO:0000122">
    <property type="term" value="P:negative regulation of transcription by RNA polymerase II"/>
    <property type="evidence" value="ECO:0007669"/>
    <property type="project" value="TreeGrafter"/>
</dbReference>
<dbReference type="SMART" id="SM00630">
    <property type="entry name" value="Sema"/>
    <property type="match status" value="1"/>
</dbReference>
<feature type="domain" description="Ig-like" evidence="8">
    <location>
        <begin position="639"/>
        <end position="735"/>
    </location>
</feature>
<dbReference type="PANTHER" id="PTHR11036">
    <property type="entry name" value="SEMAPHORIN"/>
    <property type="match status" value="1"/>
</dbReference>
<dbReference type="InterPro" id="IPR016201">
    <property type="entry name" value="PSI"/>
</dbReference>
<dbReference type="GO" id="GO:0030215">
    <property type="term" value="F:semaphorin receptor binding"/>
    <property type="evidence" value="ECO:0007669"/>
    <property type="project" value="InterPro"/>
</dbReference>
<proteinExistence type="inferred from homology"/>
<feature type="domain" description="Ig-like" evidence="8">
    <location>
        <begin position="517"/>
        <end position="575"/>
    </location>
</feature>
<comment type="caution">
    <text evidence="10">The sequence shown here is derived from an EMBL/GenBank/DDBJ whole genome shotgun (WGS) entry which is preliminary data.</text>
</comment>
<organism evidence="10 11">
    <name type="scientific">Conger conger</name>
    <name type="common">Conger eel</name>
    <name type="synonym">Muraena conger</name>
    <dbReference type="NCBI Taxonomy" id="82655"/>
    <lineage>
        <taxon>Eukaryota</taxon>
        <taxon>Metazoa</taxon>
        <taxon>Chordata</taxon>
        <taxon>Craniata</taxon>
        <taxon>Vertebrata</taxon>
        <taxon>Euteleostomi</taxon>
        <taxon>Actinopterygii</taxon>
        <taxon>Neopterygii</taxon>
        <taxon>Teleostei</taxon>
        <taxon>Anguilliformes</taxon>
        <taxon>Congridae</taxon>
        <taxon>Conger</taxon>
    </lineage>
</organism>
<evidence type="ECO:0000259" key="9">
    <source>
        <dbReference type="PROSITE" id="PS51004"/>
    </source>
</evidence>
<dbReference type="FunFam" id="2.60.40.10:FF:001170">
    <property type="entry name" value="Sema domain, immunoglobulin domain (Ig), short basic domain, secreted, (Semaphorin) 3F"/>
    <property type="match status" value="2"/>
</dbReference>
<keyword evidence="11" id="KW-1185">Reference proteome</keyword>
<comment type="caution">
    <text evidence="6">Lacks conserved residue(s) required for the propagation of feature annotation.</text>
</comment>
<accession>A0A9Q1HPG0</accession>
<evidence type="ECO:0000259" key="8">
    <source>
        <dbReference type="PROSITE" id="PS50835"/>
    </source>
</evidence>
<dbReference type="Gene3D" id="2.60.40.10">
    <property type="entry name" value="Immunoglobulins"/>
    <property type="match status" value="2"/>
</dbReference>
<comment type="similarity">
    <text evidence="2">Belongs to the semaphorin family.</text>
</comment>